<gene>
    <name evidence="5" type="ORF">K2173_023453</name>
</gene>
<feature type="domain" description="C3H1-type" evidence="4">
    <location>
        <begin position="469"/>
        <end position="497"/>
    </location>
</feature>
<dbReference type="InterPro" id="IPR000571">
    <property type="entry name" value="Znf_CCCH"/>
</dbReference>
<comment type="caution">
    <text evidence="5">The sequence shown here is derived from an EMBL/GenBank/DDBJ whole genome shotgun (WGS) entry which is preliminary data.</text>
</comment>
<keyword evidence="2" id="KW-0863">Zinc-finger</keyword>
<dbReference type="PANTHER" id="PTHR33400:SF9">
    <property type="entry name" value="C3H1-TYPE DOMAIN-CONTAINING PROTEIN"/>
    <property type="match status" value="1"/>
</dbReference>
<feature type="region of interest" description="Disordered" evidence="3">
    <location>
        <begin position="32"/>
        <end position="64"/>
    </location>
</feature>
<feature type="zinc finger region" description="C3H1-type" evidence="2">
    <location>
        <begin position="469"/>
        <end position="497"/>
    </location>
</feature>
<feature type="region of interest" description="Disordered" evidence="3">
    <location>
        <begin position="283"/>
        <end position="312"/>
    </location>
</feature>
<evidence type="ECO:0000256" key="1">
    <source>
        <dbReference type="ARBA" id="ARBA00023125"/>
    </source>
</evidence>
<name>A0AAV8TYB1_9ROSI</name>
<feature type="compositionally biased region" description="Low complexity" evidence="3">
    <location>
        <begin position="287"/>
        <end position="306"/>
    </location>
</feature>
<dbReference type="PANTHER" id="PTHR33400">
    <property type="entry name" value="ZINC FINGER CCCH DOMAIN-CONTAINING PROTEIN 6-RELATED"/>
    <property type="match status" value="1"/>
</dbReference>
<evidence type="ECO:0000259" key="4">
    <source>
        <dbReference type="PROSITE" id="PS50103"/>
    </source>
</evidence>
<dbReference type="GO" id="GO:0003677">
    <property type="term" value="F:DNA binding"/>
    <property type="evidence" value="ECO:0007669"/>
    <property type="project" value="UniProtKB-KW"/>
</dbReference>
<protein>
    <recommendedName>
        <fullName evidence="4">C3H1-type domain-containing protein</fullName>
    </recommendedName>
</protein>
<dbReference type="EMBL" id="JAIWQS010000003">
    <property type="protein sequence ID" value="KAJ8771128.1"/>
    <property type="molecule type" value="Genomic_DNA"/>
</dbReference>
<proteinExistence type="predicted"/>
<dbReference type="AlphaFoldDB" id="A0AAV8TYB1"/>
<evidence type="ECO:0000256" key="3">
    <source>
        <dbReference type="SAM" id="MobiDB-lite"/>
    </source>
</evidence>
<keyword evidence="1" id="KW-0238">DNA-binding</keyword>
<dbReference type="Proteomes" id="UP001159364">
    <property type="component" value="Linkage Group LG03"/>
</dbReference>
<keyword evidence="2" id="KW-0862">Zinc</keyword>
<dbReference type="PROSITE" id="PS50103">
    <property type="entry name" value="ZF_C3H1"/>
    <property type="match status" value="1"/>
</dbReference>
<keyword evidence="2" id="KW-0479">Metal-binding</keyword>
<dbReference type="GO" id="GO:0008270">
    <property type="term" value="F:zinc ion binding"/>
    <property type="evidence" value="ECO:0007669"/>
    <property type="project" value="UniProtKB-KW"/>
</dbReference>
<evidence type="ECO:0000313" key="6">
    <source>
        <dbReference type="Proteomes" id="UP001159364"/>
    </source>
</evidence>
<evidence type="ECO:0000313" key="5">
    <source>
        <dbReference type="EMBL" id="KAJ8771128.1"/>
    </source>
</evidence>
<keyword evidence="6" id="KW-1185">Reference proteome</keyword>
<organism evidence="5 6">
    <name type="scientific">Erythroxylum novogranatense</name>
    <dbReference type="NCBI Taxonomy" id="1862640"/>
    <lineage>
        <taxon>Eukaryota</taxon>
        <taxon>Viridiplantae</taxon>
        <taxon>Streptophyta</taxon>
        <taxon>Embryophyta</taxon>
        <taxon>Tracheophyta</taxon>
        <taxon>Spermatophyta</taxon>
        <taxon>Magnoliopsida</taxon>
        <taxon>eudicotyledons</taxon>
        <taxon>Gunneridae</taxon>
        <taxon>Pentapetalae</taxon>
        <taxon>rosids</taxon>
        <taxon>fabids</taxon>
        <taxon>Malpighiales</taxon>
        <taxon>Erythroxylaceae</taxon>
        <taxon>Erythroxylum</taxon>
    </lineage>
</organism>
<evidence type="ECO:0000256" key="2">
    <source>
        <dbReference type="PROSITE-ProRule" id="PRU00723"/>
    </source>
</evidence>
<sequence>MKRSGKVNRVSWASDRKLCQVKLYVPEDCPSKVGVQTPHHPNRKTTGILQTSKSRDSSDFPPGFERSDYLNPLKELPCIRRIEWKCPPNFVMSYSWDVAAGEQSHEAETQKLRELRVLEAMYPHPSAIPACPSVSLETECEYYDDSLTPAIPLIPIEEVEVECVPPKIPTSDNTPFRSQSLPLYESLHSSKLGTSVLETPFKEKQAPGKSSGQDADIITAASAAVAAISKSKEHGSLIDTDLLVKIFKDPQMIQKLMNVCKEPDLVANPVPVLVPIHDLPSKTRPISKPAVSSDSVSSHKASTSVTPTPTSGALLHISNEKLPSLTAVKMPIQPETVPVLGLKRTALSIPSPTPEPISVSAARPIVGNFYSNPRTLQHALCSITNEPKVPNASPLVSLTSGMMPPKPTSVVAMPGNSVKDMNYMKNLIREHGMGKPEMQDQSILLSNTCHNLIKKWELAENVKLPEAKAKFPKACMYFNSSRGCRNGLNCPYKHDLSFGLRTGGALAAPVAKRMKLEAGITGRT</sequence>
<reference evidence="5 6" key="1">
    <citation type="submission" date="2021-09" db="EMBL/GenBank/DDBJ databases">
        <title>Genomic insights and catalytic innovation underlie evolution of tropane alkaloids biosynthesis.</title>
        <authorList>
            <person name="Wang Y.-J."/>
            <person name="Tian T."/>
            <person name="Huang J.-P."/>
            <person name="Huang S.-X."/>
        </authorList>
    </citation>
    <scope>NUCLEOTIDE SEQUENCE [LARGE SCALE GENOMIC DNA]</scope>
    <source>
        <strain evidence="5">KIB-2018</strain>
        <tissue evidence="5">Leaf</tissue>
    </source>
</reference>
<accession>A0AAV8TYB1</accession>